<organism evidence="2 3">
    <name type="scientific">Stemphylium lycopersici</name>
    <name type="common">Tomato gray leaf spot disease fungus</name>
    <name type="synonym">Thyrospora lycopersici</name>
    <dbReference type="NCBI Taxonomy" id="183478"/>
    <lineage>
        <taxon>Eukaryota</taxon>
        <taxon>Fungi</taxon>
        <taxon>Dikarya</taxon>
        <taxon>Ascomycota</taxon>
        <taxon>Pezizomycotina</taxon>
        <taxon>Dothideomycetes</taxon>
        <taxon>Pleosporomycetidae</taxon>
        <taxon>Pleosporales</taxon>
        <taxon>Pleosporineae</taxon>
        <taxon>Pleosporaceae</taxon>
        <taxon>Stemphylium</taxon>
    </lineage>
</organism>
<feature type="compositionally biased region" description="Gly residues" evidence="1">
    <location>
        <begin position="526"/>
        <end position="535"/>
    </location>
</feature>
<name>A0A364MYS3_STELY</name>
<dbReference type="Gene3D" id="3.80.10.10">
    <property type="entry name" value="Ribonuclease Inhibitor"/>
    <property type="match status" value="1"/>
</dbReference>
<dbReference type="EMBL" id="QGDH01000102">
    <property type="protein sequence ID" value="RAR07363.1"/>
    <property type="molecule type" value="Genomic_DNA"/>
</dbReference>
<protein>
    <submittedName>
        <fullName evidence="2">F-box domain-containing protein</fullName>
    </submittedName>
</protein>
<comment type="caution">
    <text evidence="2">The sequence shown here is derived from an EMBL/GenBank/DDBJ whole genome shotgun (WGS) entry which is preliminary data.</text>
</comment>
<feature type="compositionally biased region" description="Basic residues" evidence="1">
    <location>
        <begin position="1"/>
        <end position="13"/>
    </location>
</feature>
<gene>
    <name evidence="2" type="ORF">DDE83_006545</name>
</gene>
<reference evidence="3" key="1">
    <citation type="submission" date="2018-05" db="EMBL/GenBank/DDBJ databases">
        <title>Draft genome sequence of Stemphylium lycopersici strain CIDEFI 213.</title>
        <authorList>
            <person name="Medina R."/>
            <person name="Franco M.E.E."/>
            <person name="Lucentini C.G."/>
            <person name="Saparrat M.C.N."/>
            <person name="Balatti P.A."/>
        </authorList>
    </citation>
    <scope>NUCLEOTIDE SEQUENCE [LARGE SCALE GENOMIC DNA]</scope>
    <source>
        <strain evidence="3">CIDEFI 213</strain>
    </source>
</reference>
<feature type="compositionally biased region" description="Basic and acidic residues" evidence="1">
    <location>
        <begin position="555"/>
        <end position="568"/>
    </location>
</feature>
<dbReference type="InterPro" id="IPR032675">
    <property type="entry name" value="LRR_dom_sf"/>
</dbReference>
<dbReference type="Proteomes" id="UP000249619">
    <property type="component" value="Unassembled WGS sequence"/>
</dbReference>
<accession>A0A364MYS3</accession>
<dbReference type="AlphaFoldDB" id="A0A364MYS3"/>
<dbReference type="STRING" id="183478.A0A364MYS3"/>
<sequence length="568" mass="63424">MGFFKRFRRNKTSKKSESRPHNDSYAPAIYDYHGPDQFQRLPDKVLRRIFEEVCPHSADESLDGSEDSGNDGCMSCDMRDLAHCALTKRQFYGVAAGLLYNSIRIDAVHYCELEEVLADQRRRKSRNGDEIDAPTRRLQQLGQSVRGNQYLGQRVRFIKLPYMTREACKADLARTVSGCPNLEFIDLPDGFYNGDQSCQLLRQELQARCPHIKRMKYNEGGEQSLESLLQGYWQDLQSIELNRIHIEPSILRQVFGMLPRLKELTITEVDWLNDSTFHDAPGIPNFPALEILRLDKCHAVTANGLAHFLYNPMCSGRLRTLILKDCAGFPVSSLHIVLQAAVNLKSLEYTATVSASLPLDPIPPMTSHRLHKLSFEVISSSSNQVYPPGASYYQYLAKSLMANCMPALRQLYVRDPDFPEILTLPPPVLPFSEAPPPMFNQPLEVYSKGLDELDWIFTSIMPPEGQGRRASMSVGRPLSSYSAHKGLGPQWGGDARKSIVVPNGFGGFLAVPADNDGRPRSAGHGAPSGGFGGHGYSNSLGGRGPSPRASWMSHAGREKRASRADLWR</sequence>
<evidence type="ECO:0000313" key="2">
    <source>
        <dbReference type="EMBL" id="RAR07363.1"/>
    </source>
</evidence>
<evidence type="ECO:0000313" key="3">
    <source>
        <dbReference type="Proteomes" id="UP000249619"/>
    </source>
</evidence>
<proteinExistence type="predicted"/>
<feature type="region of interest" description="Disordered" evidence="1">
    <location>
        <begin position="1"/>
        <end position="29"/>
    </location>
</feature>
<dbReference type="SUPFAM" id="SSF52047">
    <property type="entry name" value="RNI-like"/>
    <property type="match status" value="1"/>
</dbReference>
<evidence type="ECO:0000256" key="1">
    <source>
        <dbReference type="SAM" id="MobiDB-lite"/>
    </source>
</evidence>
<keyword evidence="3" id="KW-1185">Reference proteome</keyword>
<dbReference type="OrthoDB" id="5405297at2759"/>
<feature type="region of interest" description="Disordered" evidence="1">
    <location>
        <begin position="511"/>
        <end position="568"/>
    </location>
</feature>